<dbReference type="InterPro" id="IPR027417">
    <property type="entry name" value="P-loop_NTPase"/>
</dbReference>
<keyword evidence="1" id="KW-0711">Selenium</keyword>
<dbReference type="PANTHER" id="PTHR30401">
    <property type="entry name" value="TRNA 2-SELENOURIDINE SYNTHASE"/>
    <property type="match status" value="1"/>
</dbReference>
<feature type="domain" description="Rhodanese" evidence="2">
    <location>
        <begin position="15"/>
        <end position="131"/>
    </location>
</feature>
<dbReference type="SUPFAM" id="SSF52821">
    <property type="entry name" value="Rhodanese/Cell cycle control phosphatase"/>
    <property type="match status" value="1"/>
</dbReference>
<evidence type="ECO:0000313" key="3">
    <source>
        <dbReference type="EMBL" id="GIO47160.1"/>
    </source>
</evidence>
<dbReference type="RefSeq" id="WP_212978057.1">
    <property type="nucleotide sequence ID" value="NZ_AP025343.1"/>
</dbReference>
<dbReference type="Gene3D" id="3.40.50.300">
    <property type="entry name" value="P-loop containing nucleotide triphosphate hydrolases"/>
    <property type="match status" value="1"/>
</dbReference>
<dbReference type="EMBL" id="BORT01000006">
    <property type="protein sequence ID" value="GIO47160.1"/>
    <property type="molecule type" value="Genomic_DNA"/>
</dbReference>
<gene>
    <name evidence="3" type="ORF">J34TS1_19250</name>
</gene>
<dbReference type="SUPFAM" id="SSF52540">
    <property type="entry name" value="P-loop containing nucleoside triphosphate hydrolases"/>
    <property type="match status" value="1"/>
</dbReference>
<dbReference type="InterPro" id="IPR001763">
    <property type="entry name" value="Rhodanese-like_dom"/>
</dbReference>
<proteinExistence type="predicted"/>
<dbReference type="PANTHER" id="PTHR30401:SF0">
    <property type="entry name" value="TRNA 2-SELENOURIDINE SYNTHASE"/>
    <property type="match status" value="1"/>
</dbReference>
<protein>
    <submittedName>
        <fullName evidence="3">tRNA 2-selenouridine synthase</fullName>
    </submittedName>
</protein>
<evidence type="ECO:0000259" key="2">
    <source>
        <dbReference type="PROSITE" id="PS50206"/>
    </source>
</evidence>
<comment type="caution">
    <text evidence="3">The sequence shown here is derived from an EMBL/GenBank/DDBJ whole genome shotgun (WGS) entry which is preliminary data.</text>
</comment>
<dbReference type="InterPro" id="IPR036873">
    <property type="entry name" value="Rhodanese-like_dom_sf"/>
</dbReference>
<dbReference type="GO" id="GO:0043828">
    <property type="term" value="F:tRNA 2-selenouridine synthase activity"/>
    <property type="evidence" value="ECO:0007669"/>
    <property type="project" value="InterPro"/>
</dbReference>
<dbReference type="Pfam" id="PF26341">
    <property type="entry name" value="AAA_SelU"/>
    <property type="match status" value="1"/>
</dbReference>
<dbReference type="SMART" id="SM00450">
    <property type="entry name" value="RHOD"/>
    <property type="match status" value="1"/>
</dbReference>
<accession>A0A919YE72</accession>
<sequence length="359" mass="40799">MFQDISIEKLNELRGKNDITVIDVRSPSEFADATIPGSINIPFFTDEERAEIGTIYKQVSTQTAKERGLEIMSAKLPAFVKRFAEIPGNKAVFCWRGGMRSRTTATVLSLMGIHVYRLNGGYRAFRRWAVETLANMDLSPRVIVLHGNTGTGKTEILKRLKEKGYPVIDLEGLAGHRGSIFGGIGLKSHNQKTFDSLLLEEILRYRTEPYILIEAESKRIGKVVLPEFLIEKKEQGPHILLEAPKALRVANILMDYRPEEHAEKSLQAFRQIKSRIHVPIAKEIEASMLMQRYDRAVELLLEYYYDPRYAYTSSIYGDDFAKHPIRFETMDEAVEKVEQHIKELVLKAGIESKVQTGIG</sequence>
<dbReference type="NCBIfam" id="TIGR03167">
    <property type="entry name" value="tRNA_sel_U_synt"/>
    <property type="match status" value="1"/>
</dbReference>
<dbReference type="AlphaFoldDB" id="A0A919YE72"/>
<evidence type="ECO:0000313" key="4">
    <source>
        <dbReference type="Proteomes" id="UP000682811"/>
    </source>
</evidence>
<dbReference type="NCBIfam" id="NF008752">
    <property type="entry name" value="PRK11784.1-4"/>
    <property type="match status" value="1"/>
</dbReference>
<dbReference type="Pfam" id="PF00581">
    <property type="entry name" value="Rhodanese"/>
    <property type="match status" value="1"/>
</dbReference>
<dbReference type="Gene3D" id="3.40.250.10">
    <property type="entry name" value="Rhodanese-like domain"/>
    <property type="match status" value="1"/>
</dbReference>
<name>A0A919YE72_9BACL</name>
<dbReference type="InterPro" id="IPR058840">
    <property type="entry name" value="AAA_SelU"/>
</dbReference>
<dbReference type="NCBIfam" id="NF008750">
    <property type="entry name" value="PRK11784.1-2"/>
    <property type="match status" value="1"/>
</dbReference>
<reference evidence="3 4" key="1">
    <citation type="submission" date="2021-03" db="EMBL/GenBank/DDBJ databases">
        <title>Antimicrobial resistance genes in bacteria isolated from Japanese honey, and their potential for conferring macrolide and lincosamide resistance in the American foulbrood pathogen Paenibacillus larvae.</title>
        <authorList>
            <person name="Okamoto M."/>
            <person name="Kumagai M."/>
            <person name="Kanamori H."/>
            <person name="Takamatsu D."/>
        </authorList>
    </citation>
    <scope>NUCLEOTIDE SEQUENCE [LARGE SCALE GENOMIC DNA]</scope>
    <source>
        <strain evidence="3 4">J34TS1</strain>
    </source>
</reference>
<dbReference type="Proteomes" id="UP000682811">
    <property type="component" value="Unassembled WGS sequence"/>
</dbReference>
<dbReference type="PROSITE" id="PS50206">
    <property type="entry name" value="RHODANESE_3"/>
    <property type="match status" value="1"/>
</dbReference>
<keyword evidence="4" id="KW-1185">Reference proteome</keyword>
<organism evidence="3 4">
    <name type="scientific">Paenibacillus azoreducens</name>
    <dbReference type="NCBI Taxonomy" id="116718"/>
    <lineage>
        <taxon>Bacteria</taxon>
        <taxon>Bacillati</taxon>
        <taxon>Bacillota</taxon>
        <taxon>Bacilli</taxon>
        <taxon>Bacillales</taxon>
        <taxon>Paenibacillaceae</taxon>
        <taxon>Paenibacillus</taxon>
    </lineage>
</organism>
<dbReference type="GO" id="GO:0002098">
    <property type="term" value="P:tRNA wobble uridine modification"/>
    <property type="evidence" value="ECO:0007669"/>
    <property type="project" value="InterPro"/>
</dbReference>
<dbReference type="InterPro" id="IPR017582">
    <property type="entry name" value="SelU"/>
</dbReference>
<evidence type="ECO:0000256" key="1">
    <source>
        <dbReference type="ARBA" id="ARBA00023266"/>
    </source>
</evidence>